<protein>
    <submittedName>
        <fullName evidence="2">Uncharacterized protein</fullName>
    </submittedName>
</protein>
<accession>A0A0N5A0J2</accession>
<dbReference type="Proteomes" id="UP000038045">
    <property type="component" value="Unplaced"/>
</dbReference>
<evidence type="ECO:0000313" key="1">
    <source>
        <dbReference type="Proteomes" id="UP000038045"/>
    </source>
</evidence>
<proteinExistence type="predicted"/>
<dbReference type="WBParaSite" id="PTRK_0001493900.1">
    <property type="protein sequence ID" value="PTRK_0001493900.1"/>
    <property type="gene ID" value="PTRK_0001493900"/>
</dbReference>
<name>A0A0N5A0J2_PARTI</name>
<organism evidence="1 2">
    <name type="scientific">Parastrongyloides trichosuri</name>
    <name type="common">Possum-specific nematode worm</name>
    <dbReference type="NCBI Taxonomy" id="131310"/>
    <lineage>
        <taxon>Eukaryota</taxon>
        <taxon>Metazoa</taxon>
        <taxon>Ecdysozoa</taxon>
        <taxon>Nematoda</taxon>
        <taxon>Chromadorea</taxon>
        <taxon>Rhabditida</taxon>
        <taxon>Tylenchina</taxon>
        <taxon>Panagrolaimomorpha</taxon>
        <taxon>Strongyloidoidea</taxon>
        <taxon>Strongyloididae</taxon>
        <taxon>Parastrongyloides</taxon>
    </lineage>
</organism>
<evidence type="ECO:0000313" key="2">
    <source>
        <dbReference type="WBParaSite" id="PTRK_0001493900.1"/>
    </source>
</evidence>
<dbReference type="AlphaFoldDB" id="A0A0N5A0J2"/>
<reference evidence="2" key="1">
    <citation type="submission" date="2017-02" db="UniProtKB">
        <authorList>
            <consortium name="WormBaseParasite"/>
        </authorList>
    </citation>
    <scope>IDENTIFICATION</scope>
</reference>
<keyword evidence="1" id="KW-1185">Reference proteome</keyword>
<sequence length="180" mass="21293">MTEQYVKTEYTFRDDESLSSISSNEDFCEQDYNIRKIVRCVLTPHTYVFWGKQPWIKNFTLSFNNKKRFSSTITFVEVGSQTTELPPTMYDASSQTDDIVLEHKLLQVEYPIEFIPINITKEETFLRLLKLLSFLNNKDSWLIWYSQKANKSIQFHISAFSKNSTKILAVTRNIKYVRFI</sequence>